<accession>A0AAF3FAT9</accession>
<evidence type="ECO:0000256" key="3">
    <source>
        <dbReference type="ARBA" id="ARBA00022833"/>
    </source>
</evidence>
<dbReference type="InterPro" id="IPR036423">
    <property type="entry name" value="SOD-like_Cu/Zn_dom_sf"/>
</dbReference>
<keyword evidence="2 7" id="KW-0479">Metal-binding</keyword>
<dbReference type="InterPro" id="IPR001424">
    <property type="entry name" value="SOD_Cu_Zn_dom"/>
</dbReference>
<protein>
    <recommendedName>
        <fullName evidence="7">Superoxide dismutase [Cu-Zn]</fullName>
        <ecNumber evidence="7">1.15.1.1</ecNumber>
    </recommendedName>
</protein>
<evidence type="ECO:0000256" key="2">
    <source>
        <dbReference type="ARBA" id="ARBA00022723"/>
    </source>
</evidence>
<proteinExistence type="inferred from homology"/>
<dbReference type="Pfam" id="PF00080">
    <property type="entry name" value="Sod_Cu"/>
    <property type="match status" value="1"/>
</dbReference>
<dbReference type="InterPro" id="IPR024134">
    <property type="entry name" value="SOD_Cu/Zn_/chaperone"/>
</dbReference>
<evidence type="ECO:0000313" key="10">
    <source>
        <dbReference type="WBParaSite" id="MBELARI_LOCUS4036"/>
    </source>
</evidence>
<keyword evidence="5 7" id="KW-0560">Oxidoreductase</keyword>
<comment type="cofactor">
    <cofactor evidence="7">
        <name>Zn(2+)</name>
        <dbReference type="ChEBI" id="CHEBI:29105"/>
    </cofactor>
    <text evidence="7">Binds 1 zinc ion per subunit.</text>
</comment>
<sequence>MSNRAVAVLRGDVGVEGVVWFKQDHENEPVKIEGSISGLSPGKHGFHVHVYGDSTKGCESAGPHFNPFNKTHGSQEDENRHVGDLGNVEANENGYAKFVITDNMIKLHGPNSVIGRSMVVHVGEDDLGKGQGEKAEESLKTGNAGARAACGVIALAAPQD</sequence>
<dbReference type="PROSITE" id="PS00087">
    <property type="entry name" value="SOD_CU_ZN_1"/>
    <property type="match status" value="1"/>
</dbReference>
<dbReference type="Proteomes" id="UP000887575">
    <property type="component" value="Unassembled WGS sequence"/>
</dbReference>
<dbReference type="PROSITE" id="PS00332">
    <property type="entry name" value="SOD_CU_ZN_2"/>
    <property type="match status" value="1"/>
</dbReference>
<comment type="function">
    <text evidence="7">Destroys radicals which are normally produced within the cells and which are toxic to biological systems.</text>
</comment>
<reference evidence="10" key="1">
    <citation type="submission" date="2024-02" db="UniProtKB">
        <authorList>
            <consortium name="WormBaseParasite"/>
        </authorList>
    </citation>
    <scope>IDENTIFICATION</scope>
</reference>
<organism evidence="9 10">
    <name type="scientific">Mesorhabditis belari</name>
    <dbReference type="NCBI Taxonomy" id="2138241"/>
    <lineage>
        <taxon>Eukaryota</taxon>
        <taxon>Metazoa</taxon>
        <taxon>Ecdysozoa</taxon>
        <taxon>Nematoda</taxon>
        <taxon>Chromadorea</taxon>
        <taxon>Rhabditida</taxon>
        <taxon>Rhabditina</taxon>
        <taxon>Rhabditomorpha</taxon>
        <taxon>Rhabditoidea</taxon>
        <taxon>Rhabditidae</taxon>
        <taxon>Mesorhabditinae</taxon>
        <taxon>Mesorhabditis</taxon>
    </lineage>
</organism>
<dbReference type="SUPFAM" id="SSF49329">
    <property type="entry name" value="Cu,Zn superoxide dismutase-like"/>
    <property type="match status" value="1"/>
</dbReference>
<feature type="domain" description="Superoxide dismutase copper/zinc binding" evidence="8">
    <location>
        <begin position="15"/>
        <end position="153"/>
    </location>
</feature>
<evidence type="ECO:0000259" key="8">
    <source>
        <dbReference type="Pfam" id="PF00080"/>
    </source>
</evidence>
<dbReference type="Gene3D" id="2.60.40.200">
    <property type="entry name" value="Superoxide dismutase, copper/zinc binding domain"/>
    <property type="match status" value="1"/>
</dbReference>
<keyword evidence="6 7" id="KW-0186">Copper</keyword>
<comment type="similarity">
    <text evidence="1 7">Belongs to the Cu-Zn superoxide dismutase family.</text>
</comment>
<name>A0AAF3FAT9_9BILA</name>
<dbReference type="EC" id="1.15.1.1" evidence="7"/>
<evidence type="ECO:0000256" key="1">
    <source>
        <dbReference type="ARBA" id="ARBA00010457"/>
    </source>
</evidence>
<dbReference type="CDD" id="cd00305">
    <property type="entry name" value="Cu-Zn_Superoxide_Dismutase"/>
    <property type="match status" value="1"/>
</dbReference>
<evidence type="ECO:0000256" key="7">
    <source>
        <dbReference type="RuleBase" id="RU000393"/>
    </source>
</evidence>
<dbReference type="GO" id="GO:0004784">
    <property type="term" value="F:superoxide dismutase activity"/>
    <property type="evidence" value="ECO:0007669"/>
    <property type="project" value="UniProtKB-EC"/>
</dbReference>
<dbReference type="PRINTS" id="PR00068">
    <property type="entry name" value="CUZNDISMTASE"/>
</dbReference>
<dbReference type="GO" id="GO:0005507">
    <property type="term" value="F:copper ion binding"/>
    <property type="evidence" value="ECO:0007669"/>
    <property type="project" value="InterPro"/>
</dbReference>
<keyword evidence="3 7" id="KW-0862">Zinc</keyword>
<evidence type="ECO:0000256" key="4">
    <source>
        <dbReference type="ARBA" id="ARBA00022862"/>
    </source>
</evidence>
<dbReference type="PANTHER" id="PTHR10003">
    <property type="entry name" value="SUPEROXIDE DISMUTASE CU-ZN -RELATED"/>
    <property type="match status" value="1"/>
</dbReference>
<dbReference type="FunFam" id="2.60.40.200:FF:000001">
    <property type="entry name" value="Superoxide dismutase [Cu-Zn]"/>
    <property type="match status" value="1"/>
</dbReference>
<dbReference type="WBParaSite" id="MBELARI_LOCUS4036">
    <property type="protein sequence ID" value="MBELARI_LOCUS4036"/>
    <property type="gene ID" value="MBELARI_LOCUS4036"/>
</dbReference>
<evidence type="ECO:0000256" key="6">
    <source>
        <dbReference type="ARBA" id="ARBA00023008"/>
    </source>
</evidence>
<dbReference type="AlphaFoldDB" id="A0AAF3FAT9"/>
<keyword evidence="4" id="KW-0049">Antioxidant</keyword>
<comment type="catalytic activity">
    <reaction evidence="7">
        <text>2 superoxide + 2 H(+) = H2O2 + O2</text>
        <dbReference type="Rhea" id="RHEA:20696"/>
        <dbReference type="ChEBI" id="CHEBI:15378"/>
        <dbReference type="ChEBI" id="CHEBI:15379"/>
        <dbReference type="ChEBI" id="CHEBI:16240"/>
        <dbReference type="ChEBI" id="CHEBI:18421"/>
        <dbReference type="EC" id="1.15.1.1"/>
    </reaction>
</comment>
<evidence type="ECO:0000256" key="5">
    <source>
        <dbReference type="ARBA" id="ARBA00023002"/>
    </source>
</evidence>
<keyword evidence="9" id="KW-1185">Reference proteome</keyword>
<dbReference type="InterPro" id="IPR018152">
    <property type="entry name" value="SOD_Cu/Zn_BS"/>
</dbReference>
<evidence type="ECO:0000313" key="9">
    <source>
        <dbReference type="Proteomes" id="UP000887575"/>
    </source>
</evidence>
<comment type="cofactor">
    <cofactor evidence="7">
        <name>Cu cation</name>
        <dbReference type="ChEBI" id="CHEBI:23378"/>
    </cofactor>
    <text evidence="7">Binds 1 copper ion per subunit.</text>
</comment>